<dbReference type="GO" id="GO:0031966">
    <property type="term" value="C:mitochondrial membrane"/>
    <property type="evidence" value="ECO:0007669"/>
    <property type="project" value="UniProtKB-SubCell"/>
</dbReference>
<feature type="transmembrane region" description="Helical" evidence="15">
    <location>
        <begin position="53"/>
        <end position="75"/>
    </location>
</feature>
<evidence type="ECO:0000256" key="8">
    <source>
        <dbReference type="ARBA" id="ARBA00022967"/>
    </source>
</evidence>
<keyword evidence="6 15" id="KW-0679">Respiratory chain</keyword>
<dbReference type="AlphaFoldDB" id="B8R6W3"/>
<feature type="transmembrane region" description="Helical" evidence="15">
    <location>
        <begin position="114"/>
        <end position="133"/>
    </location>
</feature>
<dbReference type="PANTHER" id="PTHR11435:SF1">
    <property type="entry name" value="NADH-UBIQUINONE OXIDOREDUCTASE CHAIN 6"/>
    <property type="match status" value="1"/>
</dbReference>
<gene>
    <name evidence="17" type="primary">ND6</name>
</gene>
<evidence type="ECO:0000256" key="14">
    <source>
        <dbReference type="ARBA" id="ARBA00049551"/>
    </source>
</evidence>
<keyword evidence="15" id="KW-0830">Ubiquinone</keyword>
<evidence type="ECO:0000256" key="11">
    <source>
        <dbReference type="ARBA" id="ARBA00023027"/>
    </source>
</evidence>
<dbReference type="InterPro" id="IPR050269">
    <property type="entry name" value="ComplexI_Subunit6"/>
</dbReference>
<feature type="transmembrane region" description="Helical" evidence="15">
    <location>
        <begin position="139"/>
        <end position="161"/>
    </location>
</feature>
<evidence type="ECO:0000256" key="5">
    <source>
        <dbReference type="ARBA" id="ARBA00022448"/>
    </source>
</evidence>
<dbReference type="EMBL" id="EU880319">
    <property type="protein sequence ID" value="ACJ43685.1"/>
    <property type="molecule type" value="Genomic_DNA"/>
</dbReference>
<keyword evidence="11 15" id="KW-0520">NAD</keyword>
<evidence type="ECO:0000256" key="12">
    <source>
        <dbReference type="ARBA" id="ARBA00023128"/>
    </source>
</evidence>
<evidence type="ECO:0000256" key="13">
    <source>
        <dbReference type="ARBA" id="ARBA00023136"/>
    </source>
</evidence>
<evidence type="ECO:0000256" key="3">
    <source>
        <dbReference type="ARBA" id="ARBA00012944"/>
    </source>
</evidence>
<feature type="chain" id="PRO_5002880121" description="NADH-ubiquinone oxidoreductase chain 6" evidence="16">
    <location>
        <begin position="19"/>
        <end position="173"/>
    </location>
</feature>
<dbReference type="Pfam" id="PF00499">
    <property type="entry name" value="Oxidored_q3"/>
    <property type="match status" value="1"/>
</dbReference>
<keyword evidence="8 15" id="KW-1278">Translocase</keyword>
<comment type="similarity">
    <text evidence="2 15">Belongs to the complex I subunit 6 family.</text>
</comment>
<evidence type="ECO:0000256" key="16">
    <source>
        <dbReference type="SAM" id="SignalP"/>
    </source>
</evidence>
<evidence type="ECO:0000256" key="9">
    <source>
        <dbReference type="ARBA" id="ARBA00022982"/>
    </source>
</evidence>
<dbReference type="PANTHER" id="PTHR11435">
    <property type="entry name" value="NADH UBIQUINONE OXIDOREDUCTASE SUBUNIT ND6"/>
    <property type="match status" value="1"/>
</dbReference>
<feature type="transmembrane region" description="Helical" evidence="15">
    <location>
        <begin position="28"/>
        <end position="46"/>
    </location>
</feature>
<name>B8R6W3_9SALA</name>
<comment type="subcellular location">
    <subcellularLocation>
        <location evidence="1 15">Mitochondrion membrane</location>
        <topology evidence="1 15">Multi-pass membrane protein</topology>
    </subcellularLocation>
</comment>
<evidence type="ECO:0000256" key="4">
    <source>
        <dbReference type="ARBA" id="ARBA00021095"/>
    </source>
</evidence>
<evidence type="ECO:0000256" key="15">
    <source>
        <dbReference type="RuleBase" id="RU004430"/>
    </source>
</evidence>
<evidence type="ECO:0000256" key="7">
    <source>
        <dbReference type="ARBA" id="ARBA00022692"/>
    </source>
</evidence>
<dbReference type="EC" id="7.1.1.2" evidence="3 15"/>
<dbReference type="GO" id="GO:0008137">
    <property type="term" value="F:NADH dehydrogenase (ubiquinone) activity"/>
    <property type="evidence" value="ECO:0007669"/>
    <property type="project" value="UniProtKB-UniRule"/>
</dbReference>
<evidence type="ECO:0000256" key="1">
    <source>
        <dbReference type="ARBA" id="ARBA00004225"/>
    </source>
</evidence>
<feature type="transmembrane region" description="Helical" evidence="15">
    <location>
        <begin position="87"/>
        <end position="107"/>
    </location>
</feature>
<evidence type="ECO:0000256" key="2">
    <source>
        <dbReference type="ARBA" id="ARBA00005698"/>
    </source>
</evidence>
<reference evidence="17" key="1">
    <citation type="journal article" date="2008" name="Mol. Phylogenet. Evol.">
        <title>Phylogeny and biogeography of the family Salamandridae (Amphibia: Caudata) inferred from complete mitochondrial genomes.</title>
        <authorList>
            <person name="Zhang P."/>
            <person name="Papenfuss T.J."/>
            <person name="Wake M.H."/>
            <person name="Qu L."/>
            <person name="Wake D.B."/>
        </authorList>
    </citation>
    <scope>NUCLEOTIDE SEQUENCE</scope>
</reference>
<keyword evidence="9 15" id="KW-0249">Electron transport</keyword>
<accession>B8R6W3</accession>
<sequence>MTLLSSVFIIGVVVGVLAVASNPSPYYAAFGLVLASFSGCCLLVELGVCFLSLILVLVYMGGMMVVFAYAASFSAEPFPEAWGSWSVLAYMTKYFVIISLVGVWLLNSNFSVELIFGNYSLTIEVVGCDWGGAGIMYVFGGLLLLAVGWVLLLTLLVVLEVTRGASRGALRVE</sequence>
<evidence type="ECO:0000256" key="6">
    <source>
        <dbReference type="ARBA" id="ARBA00022660"/>
    </source>
</evidence>
<comment type="function">
    <text evidence="15">Core subunit of the mitochondrial membrane respiratory chain NADH dehydrogenase (Complex I) which catalyzes electron transfer from NADH through the respiratory chain, using ubiquinone as an electron acceptor. Essential for the catalytic activity and assembly of complex I.</text>
</comment>
<proteinExistence type="inferred from homology"/>
<keyword evidence="16" id="KW-0732">Signal</keyword>
<dbReference type="InterPro" id="IPR001457">
    <property type="entry name" value="NADH_UbQ/plastoQ_OxRdtase_su6"/>
</dbReference>
<evidence type="ECO:0000256" key="10">
    <source>
        <dbReference type="ARBA" id="ARBA00022989"/>
    </source>
</evidence>
<dbReference type="InterPro" id="IPR042106">
    <property type="entry name" value="Nuo/plastoQ_OxRdtase_6_NuoJ"/>
</dbReference>
<keyword evidence="7 15" id="KW-0812">Transmembrane</keyword>
<keyword evidence="10 15" id="KW-1133">Transmembrane helix</keyword>
<dbReference type="Gene3D" id="1.20.120.1200">
    <property type="entry name" value="NADH-ubiquinone/plastoquinone oxidoreductase chain 6, subunit NuoJ"/>
    <property type="match status" value="1"/>
</dbReference>
<evidence type="ECO:0000313" key="17">
    <source>
        <dbReference type="EMBL" id="ACJ43685.1"/>
    </source>
</evidence>
<protein>
    <recommendedName>
        <fullName evidence="4 15">NADH-ubiquinone oxidoreductase chain 6</fullName>
        <ecNumber evidence="3 15">7.1.1.2</ecNumber>
    </recommendedName>
</protein>
<comment type="catalytic activity">
    <reaction evidence="14 15">
        <text>a ubiquinone + NADH + 5 H(+)(in) = a ubiquinol + NAD(+) + 4 H(+)(out)</text>
        <dbReference type="Rhea" id="RHEA:29091"/>
        <dbReference type="Rhea" id="RHEA-COMP:9565"/>
        <dbReference type="Rhea" id="RHEA-COMP:9566"/>
        <dbReference type="ChEBI" id="CHEBI:15378"/>
        <dbReference type="ChEBI" id="CHEBI:16389"/>
        <dbReference type="ChEBI" id="CHEBI:17976"/>
        <dbReference type="ChEBI" id="CHEBI:57540"/>
        <dbReference type="ChEBI" id="CHEBI:57945"/>
        <dbReference type="EC" id="7.1.1.2"/>
    </reaction>
</comment>
<geneLocation type="mitochondrion" evidence="17"/>
<keyword evidence="13 15" id="KW-0472">Membrane</keyword>
<organism evidence="17">
    <name type="scientific">Mertensiella caucasica</name>
    <dbReference type="NCBI Taxonomy" id="111425"/>
    <lineage>
        <taxon>Eukaryota</taxon>
        <taxon>Metazoa</taxon>
        <taxon>Chordata</taxon>
        <taxon>Craniata</taxon>
        <taxon>Vertebrata</taxon>
        <taxon>Euteleostomi</taxon>
        <taxon>Amphibia</taxon>
        <taxon>Batrachia</taxon>
        <taxon>Caudata</taxon>
        <taxon>Salamandroidea</taxon>
        <taxon>Salamandridae</taxon>
        <taxon>Salamandrinae</taxon>
        <taxon>Mertensiella</taxon>
    </lineage>
</organism>
<feature type="signal peptide" evidence="16">
    <location>
        <begin position="1"/>
        <end position="18"/>
    </location>
</feature>
<keyword evidence="5 15" id="KW-0813">Transport</keyword>
<keyword evidence="12 15" id="KW-0496">Mitochondrion</keyword>